<sequence>MGEPVNTFKSAALLVAATALVAGSSVAATAAPGPDGTRVTSLQKTAERMLGGDAEPVRVTADAVRYDGLTVTRAPRDKASTKALSCAYGHLCMVVNGTKFDFYKCQTWKLSNWTGDGPFTNNQTPGTVARFYNQDGSVRWTSTAYESGTATWDPIWYLRPC</sequence>
<name>A0ACC6UQW8_STRAO</name>
<evidence type="ECO:0000313" key="2">
    <source>
        <dbReference type="Proteomes" id="UP001565447"/>
    </source>
</evidence>
<dbReference type="Proteomes" id="UP001565447">
    <property type="component" value="Unassembled WGS sequence"/>
</dbReference>
<dbReference type="EMBL" id="JBGCBD010000002">
    <property type="protein sequence ID" value="MEY9813922.1"/>
    <property type="molecule type" value="Genomic_DNA"/>
</dbReference>
<reference evidence="1" key="1">
    <citation type="submission" date="2024-07" db="EMBL/GenBank/DDBJ databases">
        <title>Genome sequencing of plant associated microbes to promote plant fitness in Sorghum bicolor and Oryza sativa.</title>
        <authorList>
            <person name="Coleman-Derr D."/>
        </authorList>
    </citation>
    <scope>NUCLEOTIDE SEQUENCE</scope>
    <source>
        <strain evidence="1">SAI-173</strain>
    </source>
</reference>
<proteinExistence type="predicted"/>
<organism evidence="1 2">
    <name type="scientific">Streptomyces albogriseolus</name>
    <dbReference type="NCBI Taxonomy" id="1887"/>
    <lineage>
        <taxon>Bacteria</taxon>
        <taxon>Bacillati</taxon>
        <taxon>Actinomycetota</taxon>
        <taxon>Actinomycetes</taxon>
        <taxon>Kitasatosporales</taxon>
        <taxon>Streptomycetaceae</taxon>
        <taxon>Streptomyces</taxon>
        <taxon>Streptomyces albogriseolus group</taxon>
    </lineage>
</organism>
<protein>
    <submittedName>
        <fullName evidence="1">Uncharacterized protein</fullName>
    </submittedName>
</protein>
<accession>A0ACC6UQW8</accession>
<gene>
    <name evidence="1" type="ORF">RKD21_004179</name>
</gene>
<keyword evidence="2" id="KW-1185">Reference proteome</keyword>
<comment type="caution">
    <text evidence="1">The sequence shown here is derived from an EMBL/GenBank/DDBJ whole genome shotgun (WGS) entry which is preliminary data.</text>
</comment>
<evidence type="ECO:0000313" key="1">
    <source>
        <dbReference type="EMBL" id="MEY9813922.1"/>
    </source>
</evidence>